<evidence type="ECO:0000256" key="1">
    <source>
        <dbReference type="SAM" id="Phobius"/>
    </source>
</evidence>
<feature type="transmembrane region" description="Helical" evidence="1">
    <location>
        <begin position="86"/>
        <end position="108"/>
    </location>
</feature>
<evidence type="ECO:0000313" key="3">
    <source>
        <dbReference type="Proteomes" id="UP000178023"/>
    </source>
</evidence>
<protein>
    <submittedName>
        <fullName evidence="2">Uncharacterized protein</fullName>
    </submittedName>
</protein>
<sequence length="180" mass="19726">MARSRQVVLASLFLALFVAGLLSQPNQVPGHQIGMPAIARWLTGHSGFSFLILATATASWGVYPAIYPLQLQKEGISMKEKIGRIFVVSCYGLTLFFVLATIATFAGLHGPAVDLLQWIGNSSKAGIFRDVAARFLLLIFGVAILFVVEHLVCWRNKRKIFKRFLAGSSNDNDQRGKTSS</sequence>
<gene>
    <name evidence="2" type="ORF">A2750_01445</name>
</gene>
<evidence type="ECO:0000313" key="2">
    <source>
        <dbReference type="EMBL" id="OGN08097.1"/>
    </source>
</evidence>
<name>A0A1F8F4N9_9BACT</name>
<dbReference type="AlphaFoldDB" id="A0A1F8F4N9"/>
<keyword evidence="1" id="KW-0472">Membrane</keyword>
<keyword evidence="1" id="KW-0812">Transmembrane</keyword>
<comment type="caution">
    <text evidence="2">The sequence shown here is derived from an EMBL/GenBank/DDBJ whole genome shotgun (WGS) entry which is preliminary data.</text>
</comment>
<accession>A0A1F8F4N9</accession>
<proteinExistence type="predicted"/>
<feature type="transmembrane region" description="Helical" evidence="1">
    <location>
        <begin position="131"/>
        <end position="154"/>
    </location>
</feature>
<dbReference type="EMBL" id="MGJL01000011">
    <property type="protein sequence ID" value="OGN08097.1"/>
    <property type="molecule type" value="Genomic_DNA"/>
</dbReference>
<keyword evidence="1" id="KW-1133">Transmembrane helix</keyword>
<dbReference type="Proteomes" id="UP000178023">
    <property type="component" value="Unassembled WGS sequence"/>
</dbReference>
<organism evidence="2 3">
    <name type="scientific">Candidatus Yanofskybacteria bacterium RIFCSPHIGHO2_01_FULL_45_42</name>
    <dbReference type="NCBI Taxonomy" id="1802671"/>
    <lineage>
        <taxon>Bacteria</taxon>
        <taxon>Candidatus Yanofskyibacteriota</taxon>
    </lineage>
</organism>
<feature type="transmembrane region" description="Helical" evidence="1">
    <location>
        <begin position="47"/>
        <end position="66"/>
    </location>
</feature>
<reference evidence="2 3" key="1">
    <citation type="journal article" date="2016" name="Nat. Commun.">
        <title>Thousands of microbial genomes shed light on interconnected biogeochemical processes in an aquifer system.</title>
        <authorList>
            <person name="Anantharaman K."/>
            <person name="Brown C.T."/>
            <person name="Hug L.A."/>
            <person name="Sharon I."/>
            <person name="Castelle C.J."/>
            <person name="Probst A.J."/>
            <person name="Thomas B.C."/>
            <person name="Singh A."/>
            <person name="Wilkins M.J."/>
            <person name="Karaoz U."/>
            <person name="Brodie E.L."/>
            <person name="Williams K.H."/>
            <person name="Hubbard S.S."/>
            <person name="Banfield J.F."/>
        </authorList>
    </citation>
    <scope>NUCLEOTIDE SEQUENCE [LARGE SCALE GENOMIC DNA]</scope>
</reference>